<feature type="transmembrane region" description="Helical" evidence="1">
    <location>
        <begin position="110"/>
        <end position="130"/>
    </location>
</feature>
<reference evidence="2 3" key="1">
    <citation type="submission" date="2019-06" db="EMBL/GenBank/DDBJ databases">
        <title>Sequencing the genomes of 1000 actinobacteria strains.</title>
        <authorList>
            <person name="Klenk H.-P."/>
        </authorList>
    </citation>
    <scope>NUCLEOTIDE SEQUENCE [LARGE SCALE GENOMIC DNA]</scope>
    <source>
        <strain evidence="2 3">DSM 21776</strain>
    </source>
</reference>
<feature type="transmembrane region" description="Helical" evidence="1">
    <location>
        <begin position="78"/>
        <end position="98"/>
    </location>
</feature>
<dbReference type="Proteomes" id="UP000320085">
    <property type="component" value="Unassembled WGS sequence"/>
</dbReference>
<name>A0A543PSF1_9MICO</name>
<protein>
    <submittedName>
        <fullName evidence="2">Uncharacterized protein DUF998</fullName>
    </submittedName>
</protein>
<dbReference type="Pfam" id="PF06197">
    <property type="entry name" value="DUF998"/>
    <property type="match status" value="1"/>
</dbReference>
<organism evidence="2 3">
    <name type="scientific">Humibacillus xanthopallidus</name>
    <dbReference type="NCBI Taxonomy" id="412689"/>
    <lineage>
        <taxon>Bacteria</taxon>
        <taxon>Bacillati</taxon>
        <taxon>Actinomycetota</taxon>
        <taxon>Actinomycetes</taxon>
        <taxon>Micrococcales</taxon>
        <taxon>Intrasporangiaceae</taxon>
        <taxon>Humibacillus</taxon>
    </lineage>
</organism>
<keyword evidence="1" id="KW-1133">Transmembrane helix</keyword>
<dbReference type="OrthoDB" id="5191116at2"/>
<keyword evidence="1" id="KW-0472">Membrane</keyword>
<feature type="transmembrane region" description="Helical" evidence="1">
    <location>
        <begin position="23"/>
        <end position="46"/>
    </location>
</feature>
<dbReference type="InterPro" id="IPR009339">
    <property type="entry name" value="DUF998"/>
</dbReference>
<evidence type="ECO:0000313" key="2">
    <source>
        <dbReference type="EMBL" id="TQN47008.1"/>
    </source>
</evidence>
<dbReference type="AlphaFoldDB" id="A0A543PSF1"/>
<evidence type="ECO:0000256" key="1">
    <source>
        <dbReference type="SAM" id="Phobius"/>
    </source>
</evidence>
<feature type="transmembrane region" description="Helical" evidence="1">
    <location>
        <begin position="169"/>
        <end position="192"/>
    </location>
</feature>
<comment type="caution">
    <text evidence="2">The sequence shown here is derived from an EMBL/GenBank/DDBJ whole genome shotgun (WGS) entry which is preliminary data.</text>
</comment>
<feature type="transmembrane region" description="Helical" evidence="1">
    <location>
        <begin position="204"/>
        <end position="221"/>
    </location>
</feature>
<feature type="transmembrane region" description="Helical" evidence="1">
    <location>
        <begin position="136"/>
        <end position="157"/>
    </location>
</feature>
<keyword evidence="1" id="KW-0812">Transmembrane</keyword>
<accession>A0A543PSF1</accession>
<evidence type="ECO:0000313" key="3">
    <source>
        <dbReference type="Proteomes" id="UP000320085"/>
    </source>
</evidence>
<gene>
    <name evidence="2" type="ORF">FHX52_0098</name>
</gene>
<proteinExistence type="predicted"/>
<sequence length="231" mass="23483">MVVAVRPAGGYGRAVRPNRLGSVAWLVQPLYVAVELLVAGVASASYSLRDDTISALGQLTCAPGHSGSTVVVCSPGHVALNEAFVVFASLRVLGAVLLRPSLAEGWVRGAATALWAVSGICSAAVGFVPVDQWPGPHALVAAPVFALQPLAVLATAAALRRTPGSVPRWVVTTGVAVAALTAAAAVAFGLRLGEATWVGGLERLALWPAYLWLGVVGAALLSRRGRVSGPG</sequence>
<dbReference type="EMBL" id="VFQF01000001">
    <property type="protein sequence ID" value="TQN47008.1"/>
    <property type="molecule type" value="Genomic_DNA"/>
</dbReference>